<protein>
    <submittedName>
        <fullName evidence="3">S9 family peptidase</fullName>
    </submittedName>
</protein>
<dbReference type="RefSeq" id="WP_114532957.1">
    <property type="nucleotide sequence ID" value="NZ_QQBH01000038.1"/>
</dbReference>
<dbReference type="Proteomes" id="UP000253742">
    <property type="component" value="Unassembled WGS sequence"/>
</dbReference>
<evidence type="ECO:0000313" key="3">
    <source>
        <dbReference type="EMBL" id="RDD84619.1"/>
    </source>
</evidence>
<proteinExistence type="predicted"/>
<dbReference type="InterPro" id="IPR029058">
    <property type="entry name" value="AB_hydrolase_fold"/>
</dbReference>
<accession>A0A369V253</accession>
<dbReference type="Pfam" id="PF00326">
    <property type="entry name" value="Peptidase_S9"/>
    <property type="match status" value="1"/>
</dbReference>
<reference evidence="3 4" key="1">
    <citation type="submission" date="2018-07" db="EMBL/GenBank/DDBJ databases">
        <title>Genome guided investigation of antibiotics producing actinomycetales strain isolated from a Macau mangrove ecosystem.</title>
        <authorList>
            <person name="Hu D."/>
        </authorList>
    </citation>
    <scope>NUCLEOTIDE SEQUENCE [LARGE SCALE GENOMIC DNA]</scope>
    <source>
        <strain evidence="3 4">2297</strain>
    </source>
</reference>
<dbReference type="AlphaFoldDB" id="A0A369V253"/>
<evidence type="ECO:0000256" key="1">
    <source>
        <dbReference type="ARBA" id="ARBA00022801"/>
    </source>
</evidence>
<dbReference type="PANTHER" id="PTHR42776">
    <property type="entry name" value="SERINE PEPTIDASE S9 FAMILY MEMBER"/>
    <property type="match status" value="1"/>
</dbReference>
<gene>
    <name evidence="3" type="ORF">DVZ84_34250</name>
</gene>
<keyword evidence="1" id="KW-0378">Hydrolase</keyword>
<dbReference type="PANTHER" id="PTHR42776:SF27">
    <property type="entry name" value="DIPEPTIDYL PEPTIDASE FAMILY MEMBER 6"/>
    <property type="match status" value="1"/>
</dbReference>
<dbReference type="OrthoDB" id="128799at2"/>
<dbReference type="GO" id="GO:0004252">
    <property type="term" value="F:serine-type endopeptidase activity"/>
    <property type="evidence" value="ECO:0007669"/>
    <property type="project" value="TreeGrafter"/>
</dbReference>
<comment type="caution">
    <text evidence="3">The sequence shown here is derived from an EMBL/GenBank/DDBJ whole genome shotgun (WGS) entry which is preliminary data.</text>
</comment>
<organism evidence="3 4">
    <name type="scientific">Streptomyces parvulus</name>
    <dbReference type="NCBI Taxonomy" id="146923"/>
    <lineage>
        <taxon>Bacteria</taxon>
        <taxon>Bacillati</taxon>
        <taxon>Actinomycetota</taxon>
        <taxon>Actinomycetes</taxon>
        <taxon>Kitasatosporales</taxon>
        <taxon>Streptomycetaceae</taxon>
        <taxon>Streptomyces</taxon>
    </lineage>
</organism>
<dbReference type="SUPFAM" id="SSF82171">
    <property type="entry name" value="DPP6 N-terminal domain-like"/>
    <property type="match status" value="1"/>
</dbReference>
<feature type="domain" description="Peptidase S9 prolyl oligopeptidase catalytic" evidence="2">
    <location>
        <begin position="407"/>
        <end position="507"/>
    </location>
</feature>
<evidence type="ECO:0000313" key="4">
    <source>
        <dbReference type="Proteomes" id="UP000253742"/>
    </source>
</evidence>
<sequence length="600" mass="65780">MALPDIIPIEELFAPPARTAFSLSPDGMQTAHLASWRGRPNVRVEDVDRPENARWATRDPYGVERFLWTVDSRWLLYVRSGVGDRPQHLFRADPHAPHNEIVDLTPGPGTKVRGIHLPSDRMDRVILQVNMRNTAEYDLVELDIGTGRRSIIAKRFGSGPGWFRSRTGDLFRMTKTAEGDLLVSRRNRSRGTMKGLTVVDGRDRPLGPYPVQITPDGAGAWVGSDRGTDRTRLIRVDLRTREECEVDSHSVYDLDTRAQYSPGHPSPLILARGTGELLGARYLGERQVIHALDPGFAEVLENVAKLSDGDVGTISSDLAGRRWIVTFTHDRDPATYFYDRSTGESRVLSRSRQTLDPAELAPMRPVTITARDGLPLPACLTLPLGVEPVRLPTVLLVHGGRWWRDSWGFDPVVQLLANRGYAVLQVNARGSTGYGKTFTRAGTGRFAAKVHDDLVDGVRWAVDHGYADANRVAIMGTACGGYAALAAAASAPEVFAAAVDVDGTPDEVSQQAAEPRARPPVGPAAERIRTPWLLAREPGGPRAQLRTAQLVDSLRARGVPVEHLHIDNRGGPHSDLDSRIAVHAAVERFLAIHLSASSTR</sequence>
<dbReference type="EMBL" id="QQBH01000038">
    <property type="protein sequence ID" value="RDD84619.1"/>
    <property type="molecule type" value="Genomic_DNA"/>
</dbReference>
<dbReference type="GO" id="GO:0006508">
    <property type="term" value="P:proteolysis"/>
    <property type="evidence" value="ECO:0007669"/>
    <property type="project" value="InterPro"/>
</dbReference>
<name>A0A369V253_9ACTN</name>
<evidence type="ECO:0000259" key="2">
    <source>
        <dbReference type="Pfam" id="PF00326"/>
    </source>
</evidence>
<dbReference type="InterPro" id="IPR001375">
    <property type="entry name" value="Peptidase_S9_cat"/>
</dbReference>
<dbReference type="Gene3D" id="3.40.50.1820">
    <property type="entry name" value="alpha/beta hydrolase"/>
    <property type="match status" value="1"/>
</dbReference>
<dbReference type="SUPFAM" id="SSF53474">
    <property type="entry name" value="alpha/beta-Hydrolases"/>
    <property type="match status" value="1"/>
</dbReference>